<name>A0ACC2B8I9_DIPCM</name>
<sequence length="458" mass="51502">MVGTMADEECRRGMVTPLAHLIPIEDLERAVQHMNECIDSHAQHLQQLQQYLHDNIALAKLLCTLPDSVRYNVMVPFGKLAFFPGSLIHTNELLVLLGESYYSERSTKQTIDILERRNQYLELKITSLKAQILDFQAEVEFASNTAAEAAEGVVEIREDHYEPTSQSSNMMSLATATAAPVPHFLNKLIDDESKTVVRQLREVKDEEHERIMARLSEIEMAEEAATAEEEDDRESEVKGAWTLTTAKVFDKASNKDEDEDTIDLEHEMVDVEQYDAEITDDGLDSFREKILFNDRDKNTNRLASAGSTSDHDFPKPSQEASKRLASAMDIGVRNIDTTPVVESPADLLEFEQRRRKKLEQEIRLREKVMGPEDGALQTSSGVKEKDNLDNRTPGSKSISFAQDKELSNVTKCPSASQKQAFSGTVVERNNVFASSDANLKSDVTTTKIISRFRMRQGA</sequence>
<proteinExistence type="predicted"/>
<gene>
    <name evidence="1" type="ORF">O6H91_17G078300</name>
</gene>
<organism evidence="1 2">
    <name type="scientific">Diphasiastrum complanatum</name>
    <name type="common">Issler's clubmoss</name>
    <name type="synonym">Lycopodium complanatum</name>
    <dbReference type="NCBI Taxonomy" id="34168"/>
    <lineage>
        <taxon>Eukaryota</taxon>
        <taxon>Viridiplantae</taxon>
        <taxon>Streptophyta</taxon>
        <taxon>Embryophyta</taxon>
        <taxon>Tracheophyta</taxon>
        <taxon>Lycopodiopsida</taxon>
        <taxon>Lycopodiales</taxon>
        <taxon>Lycopodiaceae</taxon>
        <taxon>Lycopodioideae</taxon>
        <taxon>Diphasiastrum</taxon>
    </lineage>
</organism>
<keyword evidence="2" id="KW-1185">Reference proteome</keyword>
<dbReference type="Proteomes" id="UP001162992">
    <property type="component" value="Chromosome 17"/>
</dbReference>
<evidence type="ECO:0000313" key="2">
    <source>
        <dbReference type="Proteomes" id="UP001162992"/>
    </source>
</evidence>
<protein>
    <submittedName>
        <fullName evidence="1">Uncharacterized protein</fullName>
    </submittedName>
</protein>
<accession>A0ACC2B8I9</accession>
<evidence type="ECO:0000313" key="1">
    <source>
        <dbReference type="EMBL" id="KAJ7526027.1"/>
    </source>
</evidence>
<reference evidence="2" key="1">
    <citation type="journal article" date="2024" name="Proc. Natl. Acad. Sci. U.S.A.">
        <title>Extraordinary preservation of gene collinearity over three hundred million years revealed in homosporous lycophytes.</title>
        <authorList>
            <person name="Li C."/>
            <person name="Wickell D."/>
            <person name="Kuo L.Y."/>
            <person name="Chen X."/>
            <person name="Nie B."/>
            <person name="Liao X."/>
            <person name="Peng D."/>
            <person name="Ji J."/>
            <person name="Jenkins J."/>
            <person name="Williams M."/>
            <person name="Shu S."/>
            <person name="Plott C."/>
            <person name="Barry K."/>
            <person name="Rajasekar S."/>
            <person name="Grimwood J."/>
            <person name="Han X."/>
            <person name="Sun S."/>
            <person name="Hou Z."/>
            <person name="He W."/>
            <person name="Dai G."/>
            <person name="Sun C."/>
            <person name="Schmutz J."/>
            <person name="Leebens-Mack J.H."/>
            <person name="Li F.W."/>
            <person name="Wang L."/>
        </authorList>
    </citation>
    <scope>NUCLEOTIDE SEQUENCE [LARGE SCALE GENOMIC DNA]</scope>
    <source>
        <strain evidence="2">cv. PW_Plant_1</strain>
    </source>
</reference>
<comment type="caution">
    <text evidence="1">The sequence shown here is derived from an EMBL/GenBank/DDBJ whole genome shotgun (WGS) entry which is preliminary data.</text>
</comment>
<dbReference type="EMBL" id="CM055108">
    <property type="protein sequence ID" value="KAJ7526027.1"/>
    <property type="molecule type" value="Genomic_DNA"/>
</dbReference>